<keyword evidence="1" id="KW-0240">DNA-directed RNA polymerase</keyword>
<reference evidence="5 6" key="1">
    <citation type="submission" date="2014-05" db="EMBL/GenBank/DDBJ databases">
        <title>Draft genome sequence of a rare smut relative, Tilletiaria anomala UBC 951.</title>
        <authorList>
            <consortium name="DOE Joint Genome Institute"/>
            <person name="Toome M."/>
            <person name="Kuo A."/>
            <person name="Henrissat B."/>
            <person name="Lipzen A."/>
            <person name="Tritt A."/>
            <person name="Yoshinaga Y."/>
            <person name="Zane M."/>
            <person name="Barry K."/>
            <person name="Grigoriev I.V."/>
            <person name="Spatafora J.W."/>
            <person name="Aimea M.C."/>
        </authorList>
    </citation>
    <scope>NUCLEOTIDE SEQUENCE [LARGE SCALE GENOMIC DNA]</scope>
    <source>
        <strain evidence="5 6">UBC 951</strain>
    </source>
</reference>
<name>A0A066WGT6_TILAU</name>
<organism evidence="5 6">
    <name type="scientific">Tilletiaria anomala (strain ATCC 24038 / CBS 436.72 / UBC 951)</name>
    <dbReference type="NCBI Taxonomy" id="1037660"/>
    <lineage>
        <taxon>Eukaryota</taxon>
        <taxon>Fungi</taxon>
        <taxon>Dikarya</taxon>
        <taxon>Basidiomycota</taxon>
        <taxon>Ustilaginomycotina</taxon>
        <taxon>Exobasidiomycetes</taxon>
        <taxon>Georgefischeriales</taxon>
        <taxon>Tilletiariaceae</taxon>
        <taxon>Tilletiaria</taxon>
    </lineage>
</organism>
<accession>A0A066WGT6</accession>
<dbReference type="Pfam" id="PF01193">
    <property type="entry name" value="RNA_pol_L"/>
    <property type="match status" value="1"/>
</dbReference>
<protein>
    <submittedName>
        <fullName evidence="5">RBP11-like subunits of RNA polymerase</fullName>
    </submittedName>
</protein>
<keyword evidence="6" id="KW-1185">Reference proteome</keyword>
<dbReference type="HAMAP" id="MF_00320">
    <property type="entry name" value="RNApol_arch_Rpo3"/>
    <property type="match status" value="1"/>
</dbReference>
<dbReference type="Gene3D" id="3.30.1360.10">
    <property type="entry name" value="RNA polymerase, RBP11-like subunit"/>
    <property type="match status" value="1"/>
</dbReference>
<dbReference type="FunCoup" id="A0A066WGT6">
    <property type="interactions" value="489"/>
</dbReference>
<evidence type="ECO:0000259" key="4">
    <source>
        <dbReference type="SMART" id="SM00662"/>
    </source>
</evidence>
<dbReference type="InterPro" id="IPR001514">
    <property type="entry name" value="DNA-dir_RNA_pol_30-40kDasu_CS"/>
</dbReference>
<feature type="domain" description="DNA-directed RNA polymerase RpoA/D/Rpb3-type" evidence="4">
    <location>
        <begin position="28"/>
        <end position="294"/>
    </location>
</feature>
<keyword evidence="2" id="KW-0804">Transcription</keyword>
<dbReference type="Gene3D" id="2.170.120.12">
    <property type="entry name" value="DNA-directed RNA polymerase, insert domain"/>
    <property type="match status" value="1"/>
</dbReference>
<dbReference type="RefSeq" id="XP_013244424.1">
    <property type="nucleotide sequence ID" value="XM_013388970.1"/>
</dbReference>
<dbReference type="GO" id="GO:0003899">
    <property type="term" value="F:DNA-directed RNA polymerase activity"/>
    <property type="evidence" value="ECO:0007669"/>
    <property type="project" value="InterPro"/>
</dbReference>
<evidence type="ECO:0000256" key="1">
    <source>
        <dbReference type="ARBA" id="ARBA00022478"/>
    </source>
</evidence>
<dbReference type="PANTHER" id="PTHR11800:SF2">
    <property type="entry name" value="DNA-DIRECTED RNA POLYMERASE II SUBUNIT RPB3"/>
    <property type="match status" value="1"/>
</dbReference>
<dbReference type="OMA" id="FYFEVES"/>
<dbReference type="GO" id="GO:0046983">
    <property type="term" value="F:protein dimerization activity"/>
    <property type="evidence" value="ECO:0007669"/>
    <property type="project" value="InterPro"/>
</dbReference>
<comment type="caution">
    <text evidence="5">The sequence shown here is derived from an EMBL/GenBank/DDBJ whole genome shotgun (WGS) entry which is preliminary data.</text>
</comment>
<dbReference type="GeneID" id="25262852"/>
<dbReference type="GO" id="GO:0003677">
    <property type="term" value="F:DNA binding"/>
    <property type="evidence" value="ECO:0007669"/>
    <property type="project" value="InterPro"/>
</dbReference>
<dbReference type="InParanoid" id="A0A066WGT6"/>
<evidence type="ECO:0000256" key="3">
    <source>
        <dbReference type="ARBA" id="ARBA00025804"/>
    </source>
</evidence>
<evidence type="ECO:0000256" key="2">
    <source>
        <dbReference type="ARBA" id="ARBA00023163"/>
    </source>
</evidence>
<dbReference type="GO" id="GO:0006366">
    <property type="term" value="P:transcription by RNA polymerase II"/>
    <property type="evidence" value="ECO:0007669"/>
    <property type="project" value="TreeGrafter"/>
</dbReference>
<evidence type="ECO:0000313" key="6">
    <source>
        <dbReference type="Proteomes" id="UP000027361"/>
    </source>
</evidence>
<dbReference type="EMBL" id="JMSN01000020">
    <property type="protein sequence ID" value="KDN49910.1"/>
    <property type="molecule type" value="Genomic_DNA"/>
</dbReference>
<dbReference type="InterPro" id="IPR050518">
    <property type="entry name" value="Rpo3/RPB3_RNA_Pol_subunit"/>
</dbReference>
<dbReference type="InterPro" id="IPR011263">
    <property type="entry name" value="DNA-dir_RNA_pol_RpoA/D/Rpb3"/>
</dbReference>
<dbReference type="PROSITE" id="PS00446">
    <property type="entry name" value="RNA_POL_D_30KD"/>
    <property type="match status" value="1"/>
</dbReference>
<dbReference type="AlphaFoldDB" id="A0A066WGT6"/>
<dbReference type="InterPro" id="IPR011262">
    <property type="entry name" value="DNA-dir_RNA_pol_insert"/>
</dbReference>
<dbReference type="SUPFAM" id="SSF55257">
    <property type="entry name" value="RBP11-like subunits of RNA polymerase"/>
    <property type="match status" value="1"/>
</dbReference>
<dbReference type="GO" id="GO:0005665">
    <property type="term" value="C:RNA polymerase II, core complex"/>
    <property type="evidence" value="ECO:0007669"/>
    <property type="project" value="TreeGrafter"/>
</dbReference>
<dbReference type="InterPro" id="IPR036643">
    <property type="entry name" value="RNApol_insert_sf"/>
</dbReference>
<dbReference type="InterPro" id="IPR022842">
    <property type="entry name" value="RNAP_Rpo3/Rpb3/RPAC1"/>
</dbReference>
<dbReference type="InterPro" id="IPR036603">
    <property type="entry name" value="RBP11-like"/>
</dbReference>
<gene>
    <name evidence="5" type="ORF">K437DRAFT_233715</name>
</gene>
<dbReference type="STRING" id="1037660.A0A066WGT6"/>
<dbReference type="Pfam" id="PF01000">
    <property type="entry name" value="RNA_pol_A_bac"/>
    <property type="match status" value="1"/>
</dbReference>
<sequence>MNGLAYGGGQQLLASQPRVTLRHIDEERAEFILEGVDLSFANSLRRVMIADISTVAIDTVHIEVNTSVLPDEFIAHRLGMIPLYSMDCDKVLVDQRECVCEDGCDRCSIELLLDVSCRKGSNQTEKVTSKELLRSVSIAATSQLDGEEDGPVPSAPKHPDFGKPVGIDSPDSPGILIAKLAAGQQLKLKCIARKGFAKEHAKWSPVSAVGFEYDPYNTLRHTAYWYEVDAKAEWPLSKNAEQEDPPDEKAPFDYTRKADKFYFDVETVGSMAPEEVVETGLSILEYRTAQVIQELGVQDEDDPYMGGGYGAMNGFAEGAPNGINGGMLGGGY</sequence>
<dbReference type="HOGENOM" id="CLU_038421_1_1_1"/>
<dbReference type="SUPFAM" id="SSF56553">
    <property type="entry name" value="Insert subdomain of RNA polymerase alpha subunit"/>
    <property type="match status" value="1"/>
</dbReference>
<evidence type="ECO:0000313" key="5">
    <source>
        <dbReference type="EMBL" id="KDN49910.1"/>
    </source>
</evidence>
<comment type="similarity">
    <text evidence="3">Belongs to the archaeal Rpo3/eukaryotic RPB3 RNA polymerase subunit family.</text>
</comment>
<dbReference type="CDD" id="cd07031">
    <property type="entry name" value="RNAP_II_RPB3"/>
    <property type="match status" value="1"/>
</dbReference>
<dbReference type="Proteomes" id="UP000027361">
    <property type="component" value="Unassembled WGS sequence"/>
</dbReference>
<dbReference type="SMART" id="SM00662">
    <property type="entry name" value="RPOLD"/>
    <property type="match status" value="1"/>
</dbReference>
<proteinExistence type="inferred from homology"/>
<dbReference type="OrthoDB" id="270173at2759"/>
<dbReference type="PANTHER" id="PTHR11800">
    <property type="entry name" value="DNA-DIRECTED RNA POLYMERASE"/>
    <property type="match status" value="1"/>
</dbReference>